<name>A0ABP9AU30_9MICO</name>
<reference evidence="4" key="1">
    <citation type="journal article" date="2019" name="Int. J. Syst. Evol. Microbiol.">
        <title>The Global Catalogue of Microorganisms (GCM) 10K type strain sequencing project: providing services to taxonomists for standard genome sequencing and annotation.</title>
        <authorList>
            <consortium name="The Broad Institute Genomics Platform"/>
            <consortium name="The Broad Institute Genome Sequencing Center for Infectious Disease"/>
            <person name="Wu L."/>
            <person name="Ma J."/>
        </authorList>
    </citation>
    <scope>NUCLEOTIDE SEQUENCE [LARGE SCALE GENOMIC DNA]</scope>
    <source>
        <strain evidence="4">JCM 18537</strain>
    </source>
</reference>
<dbReference type="Pfam" id="PF03703">
    <property type="entry name" value="bPH_2"/>
    <property type="match status" value="1"/>
</dbReference>
<sequence>MSTPGPAGRPATPPVAPAAELLVARMRGHARRLVWSALLLVVVAGAVGYLLGNLPAPFQDWMLLAAGGALVLLGAVVPLVVWLTRTYTITTRRVIVTHGLLARDRRELSHARGYAIRLRRGLGQRMWGAGTITLSDGVSAPLVLRDVPDAGLVHEVLADQVEMSQIQAHRDSQGFSFGHRLPAPPT</sequence>
<feature type="domain" description="YdbS-like PH" evidence="2">
    <location>
        <begin position="82"/>
        <end position="151"/>
    </location>
</feature>
<feature type="transmembrane region" description="Helical" evidence="1">
    <location>
        <begin position="33"/>
        <end position="51"/>
    </location>
</feature>
<organism evidence="3 4">
    <name type="scientific">Microbacterium gilvum</name>
    <dbReference type="NCBI Taxonomy" id="1336204"/>
    <lineage>
        <taxon>Bacteria</taxon>
        <taxon>Bacillati</taxon>
        <taxon>Actinomycetota</taxon>
        <taxon>Actinomycetes</taxon>
        <taxon>Micrococcales</taxon>
        <taxon>Microbacteriaceae</taxon>
        <taxon>Microbacterium</taxon>
    </lineage>
</organism>
<proteinExistence type="predicted"/>
<protein>
    <recommendedName>
        <fullName evidence="2">YdbS-like PH domain-containing protein</fullName>
    </recommendedName>
</protein>
<evidence type="ECO:0000313" key="4">
    <source>
        <dbReference type="Proteomes" id="UP001501645"/>
    </source>
</evidence>
<dbReference type="InterPro" id="IPR005182">
    <property type="entry name" value="YdbS-like_PH"/>
</dbReference>
<keyword evidence="1" id="KW-0472">Membrane</keyword>
<comment type="caution">
    <text evidence="3">The sequence shown here is derived from an EMBL/GenBank/DDBJ whole genome shotgun (WGS) entry which is preliminary data.</text>
</comment>
<dbReference type="Proteomes" id="UP001501645">
    <property type="component" value="Unassembled WGS sequence"/>
</dbReference>
<accession>A0ABP9AU30</accession>
<keyword evidence="4" id="KW-1185">Reference proteome</keyword>
<keyword evidence="1" id="KW-1133">Transmembrane helix</keyword>
<evidence type="ECO:0000313" key="3">
    <source>
        <dbReference type="EMBL" id="GAA4786244.1"/>
    </source>
</evidence>
<evidence type="ECO:0000256" key="1">
    <source>
        <dbReference type="SAM" id="Phobius"/>
    </source>
</evidence>
<gene>
    <name evidence="3" type="ORF">GCM10023351_35070</name>
</gene>
<evidence type="ECO:0000259" key="2">
    <source>
        <dbReference type="Pfam" id="PF03703"/>
    </source>
</evidence>
<dbReference type="EMBL" id="BAABKO010000009">
    <property type="protein sequence ID" value="GAA4786244.1"/>
    <property type="molecule type" value="Genomic_DNA"/>
</dbReference>
<feature type="transmembrane region" description="Helical" evidence="1">
    <location>
        <begin position="63"/>
        <end position="83"/>
    </location>
</feature>
<dbReference type="RefSeq" id="WP_345442352.1">
    <property type="nucleotide sequence ID" value="NZ_BAABKO010000009.1"/>
</dbReference>
<keyword evidence="1" id="KW-0812">Transmembrane</keyword>